<protein>
    <submittedName>
        <fullName evidence="1">Uncharacterized protein</fullName>
    </submittedName>
</protein>
<evidence type="ECO:0000313" key="1">
    <source>
        <dbReference type="EMBL" id="KAK3273508.1"/>
    </source>
</evidence>
<proteinExistence type="predicted"/>
<reference evidence="1 2" key="1">
    <citation type="journal article" date="2015" name="Genome Biol. Evol.">
        <title>Comparative Genomics of a Bacterivorous Green Alga Reveals Evolutionary Causalities and Consequences of Phago-Mixotrophic Mode of Nutrition.</title>
        <authorList>
            <person name="Burns J.A."/>
            <person name="Paasch A."/>
            <person name="Narechania A."/>
            <person name="Kim E."/>
        </authorList>
    </citation>
    <scope>NUCLEOTIDE SEQUENCE [LARGE SCALE GENOMIC DNA]</scope>
    <source>
        <strain evidence="1 2">PLY_AMNH</strain>
    </source>
</reference>
<dbReference type="AlphaFoldDB" id="A0AAE0G8M6"/>
<sequence>MSSRGGLKPVTVASELNWLENIRQMVGDAVLLRRTGADRAAITTSKFLGFANTGPFILSDEFVGKSAVRLRDTLWGHELPDRVPLSRLSRFRRRGTTSVIQFEDILRTQDKPKLDVAYEARQSRLVQLKADLANNRPDAPVCTSCKKKVDRLHATRMCKPCYTNLANGKAKAKRLAATATAPRAPRGRPRKMLDSILQHILFSSN</sequence>
<organism evidence="1 2">
    <name type="scientific">Cymbomonas tetramitiformis</name>
    <dbReference type="NCBI Taxonomy" id="36881"/>
    <lineage>
        <taxon>Eukaryota</taxon>
        <taxon>Viridiplantae</taxon>
        <taxon>Chlorophyta</taxon>
        <taxon>Pyramimonadophyceae</taxon>
        <taxon>Pyramimonadales</taxon>
        <taxon>Pyramimonadaceae</taxon>
        <taxon>Cymbomonas</taxon>
    </lineage>
</organism>
<accession>A0AAE0G8M6</accession>
<name>A0AAE0G8M6_9CHLO</name>
<evidence type="ECO:0000313" key="2">
    <source>
        <dbReference type="Proteomes" id="UP001190700"/>
    </source>
</evidence>
<dbReference type="EMBL" id="LGRX02008439">
    <property type="protein sequence ID" value="KAK3273508.1"/>
    <property type="molecule type" value="Genomic_DNA"/>
</dbReference>
<gene>
    <name evidence="1" type="ORF">CYMTET_18257</name>
</gene>
<dbReference type="Proteomes" id="UP001190700">
    <property type="component" value="Unassembled WGS sequence"/>
</dbReference>
<keyword evidence="2" id="KW-1185">Reference proteome</keyword>
<comment type="caution">
    <text evidence="1">The sequence shown here is derived from an EMBL/GenBank/DDBJ whole genome shotgun (WGS) entry which is preliminary data.</text>
</comment>